<dbReference type="Proteomes" id="UP000309667">
    <property type="component" value="Unassembled WGS sequence"/>
</dbReference>
<name>A0ABY2QRN4_9HYPH</name>
<sequence length="240" mass="26026">MAKTALVLRHVHFEDLGSFLGPLESAGYRIRYSDLADNDFCRGDPLEPDLLIILGGPIGVYEDSAYQFISGERAFIKTRVAAERPTLGVCLGAQLIASALGGEVFSSGVKEIGFSTLQLTEVGRASPLRHVEGVAALHWHGDTYSLPPGAANLASSQLVSQQAFSVGPNILGLQFHLEAETTYTFERWLVGHAAELAQAGIDVPALRREGQEHGPHLRRAALLVLKDWLDQVFVDGTRVR</sequence>
<comment type="caution">
    <text evidence="2">The sequence shown here is derived from an EMBL/GenBank/DDBJ whole genome shotgun (WGS) entry which is preliminary data.</text>
</comment>
<protein>
    <submittedName>
        <fullName evidence="2">Glutamine amidotransferase</fullName>
    </submittedName>
</protein>
<keyword evidence="3" id="KW-1185">Reference proteome</keyword>
<dbReference type="InterPro" id="IPR017926">
    <property type="entry name" value="GATASE"/>
</dbReference>
<dbReference type="EMBL" id="STGT01000004">
    <property type="protein sequence ID" value="THV12676.1"/>
    <property type="molecule type" value="Genomic_DNA"/>
</dbReference>
<dbReference type="PROSITE" id="PS51273">
    <property type="entry name" value="GATASE_TYPE_1"/>
    <property type="match status" value="1"/>
</dbReference>
<keyword evidence="2" id="KW-0315">Glutamine amidotransferase</keyword>
<dbReference type="PANTHER" id="PTHR42695">
    <property type="entry name" value="GLUTAMINE AMIDOTRANSFERASE YLR126C-RELATED"/>
    <property type="match status" value="1"/>
</dbReference>
<dbReference type="PANTHER" id="PTHR42695:SF5">
    <property type="entry name" value="GLUTAMINE AMIDOTRANSFERASE YLR126C-RELATED"/>
    <property type="match status" value="1"/>
</dbReference>
<dbReference type="InterPro" id="IPR029062">
    <property type="entry name" value="Class_I_gatase-like"/>
</dbReference>
<dbReference type="CDD" id="cd01741">
    <property type="entry name" value="GATase1_1"/>
    <property type="match status" value="1"/>
</dbReference>
<dbReference type="RefSeq" id="WP_136559465.1">
    <property type="nucleotide sequence ID" value="NZ_STGT01000004.1"/>
</dbReference>
<dbReference type="Pfam" id="PF00117">
    <property type="entry name" value="GATase"/>
    <property type="match status" value="1"/>
</dbReference>
<feature type="domain" description="Glutamine amidotransferase" evidence="1">
    <location>
        <begin position="45"/>
        <end position="182"/>
    </location>
</feature>
<proteinExistence type="predicted"/>
<dbReference type="SUPFAM" id="SSF52317">
    <property type="entry name" value="Class I glutamine amidotransferase-like"/>
    <property type="match status" value="1"/>
</dbReference>
<accession>A0ABY2QRN4</accession>
<evidence type="ECO:0000313" key="3">
    <source>
        <dbReference type="Proteomes" id="UP000309667"/>
    </source>
</evidence>
<reference evidence="2 3" key="1">
    <citation type="submission" date="2019-04" db="EMBL/GenBank/DDBJ databases">
        <title>Genome sequence of strain 7209-2.</title>
        <authorList>
            <person name="Gao J."/>
            <person name="Sun J."/>
        </authorList>
    </citation>
    <scope>NUCLEOTIDE SEQUENCE [LARGE SCALE GENOMIC DNA]</scope>
    <source>
        <strain evidence="2 3">7209-2</strain>
    </source>
</reference>
<evidence type="ECO:0000259" key="1">
    <source>
        <dbReference type="Pfam" id="PF00117"/>
    </source>
</evidence>
<dbReference type="Gene3D" id="3.40.50.880">
    <property type="match status" value="1"/>
</dbReference>
<dbReference type="NCBIfam" id="NF005458">
    <property type="entry name" value="PRK07053.1"/>
    <property type="match status" value="1"/>
</dbReference>
<gene>
    <name evidence="2" type="ORF">E9677_18290</name>
</gene>
<organism evidence="2 3">
    <name type="scientific">Rhizobium rhizophilum</name>
    <dbReference type="NCBI Taxonomy" id="1850373"/>
    <lineage>
        <taxon>Bacteria</taxon>
        <taxon>Pseudomonadati</taxon>
        <taxon>Pseudomonadota</taxon>
        <taxon>Alphaproteobacteria</taxon>
        <taxon>Hyphomicrobiales</taxon>
        <taxon>Rhizobiaceae</taxon>
        <taxon>Rhizobium/Agrobacterium group</taxon>
        <taxon>Rhizobium</taxon>
    </lineage>
</organism>
<evidence type="ECO:0000313" key="2">
    <source>
        <dbReference type="EMBL" id="THV12676.1"/>
    </source>
</evidence>
<dbReference type="InterPro" id="IPR044992">
    <property type="entry name" value="ChyE-like"/>
</dbReference>